<organism evidence="3 4">
    <name type="scientific">Sedimentimonas flavescens</name>
    <dbReference type="NCBI Taxonomy" id="2851012"/>
    <lineage>
        <taxon>Bacteria</taxon>
        <taxon>Pseudomonadati</taxon>
        <taxon>Pseudomonadota</taxon>
        <taxon>Alphaproteobacteria</taxon>
        <taxon>Rhodobacterales</taxon>
        <taxon>Rhodobacter group</taxon>
        <taxon>Sedimentimonas</taxon>
    </lineage>
</organism>
<dbReference type="Pfam" id="PF13609">
    <property type="entry name" value="Porin_4"/>
    <property type="match status" value="1"/>
</dbReference>
<gene>
    <name evidence="3" type="ORF">OE699_09970</name>
</gene>
<proteinExistence type="predicted"/>
<protein>
    <submittedName>
        <fullName evidence="3">Porin</fullName>
    </submittedName>
</protein>
<evidence type="ECO:0000313" key="3">
    <source>
        <dbReference type="EMBL" id="MCV2879182.1"/>
    </source>
</evidence>
<accession>A0ABT3A030</accession>
<keyword evidence="1" id="KW-0732">Signal</keyword>
<keyword evidence="4" id="KW-1185">Reference proteome</keyword>
<name>A0ABT3A030_9RHOB</name>
<dbReference type="InterPro" id="IPR033900">
    <property type="entry name" value="Gram_neg_porin_domain"/>
</dbReference>
<dbReference type="Gene3D" id="2.40.160.10">
    <property type="entry name" value="Porin"/>
    <property type="match status" value="1"/>
</dbReference>
<dbReference type="EMBL" id="JAOWKW010000007">
    <property type="protein sequence ID" value="MCV2879182.1"/>
    <property type="molecule type" value="Genomic_DNA"/>
</dbReference>
<evidence type="ECO:0000313" key="4">
    <source>
        <dbReference type="Proteomes" id="UP001526166"/>
    </source>
</evidence>
<evidence type="ECO:0000256" key="1">
    <source>
        <dbReference type="SAM" id="SignalP"/>
    </source>
</evidence>
<reference evidence="3 4" key="1">
    <citation type="submission" date="2022-10" db="EMBL/GenBank/DDBJ databases">
        <title>Sinirhodobacter sp. nov., isolated from ocean surface sediments.</title>
        <authorList>
            <person name="He W."/>
            <person name="Wang L."/>
            <person name="Zhang D.-F."/>
        </authorList>
    </citation>
    <scope>NUCLEOTIDE SEQUENCE [LARGE SCALE GENOMIC DNA]</scope>
    <source>
        <strain evidence="3 4">WL0115</strain>
    </source>
</reference>
<feature type="domain" description="Porin" evidence="2">
    <location>
        <begin position="7"/>
        <end position="282"/>
    </location>
</feature>
<feature type="chain" id="PRO_5045760145" evidence="1">
    <location>
        <begin position="21"/>
        <end position="293"/>
    </location>
</feature>
<dbReference type="Proteomes" id="UP001526166">
    <property type="component" value="Unassembled WGS sequence"/>
</dbReference>
<dbReference type="RefSeq" id="WP_263847901.1">
    <property type="nucleotide sequence ID" value="NZ_JAOWKW010000007.1"/>
</dbReference>
<dbReference type="InterPro" id="IPR023614">
    <property type="entry name" value="Porin_dom_sf"/>
</dbReference>
<evidence type="ECO:0000259" key="2">
    <source>
        <dbReference type="Pfam" id="PF13609"/>
    </source>
</evidence>
<feature type="signal peptide" evidence="1">
    <location>
        <begin position="1"/>
        <end position="20"/>
    </location>
</feature>
<comment type="caution">
    <text evidence="3">The sequence shown here is derived from an EMBL/GenBank/DDBJ whole genome shotgun (WGS) entry which is preliminary data.</text>
</comment>
<sequence>MKNVLLATTALVFSAGFAAAEVTMSGEANMGFKYSEYGLVYTGDPLVPSTWKDTAGWYSIELDIIGTMETDTGLTFGASVTLESDYEDGDNQDYSGVVFASGAFGTISVGELDPIADDYGLQDIGFDGIGIDDIAEDAGFLGEADVRWDYATGDFTFGVSVHTIYEDYGVGIGYDQGAFNFGLTYDHYEDGSFDVNTTSLLLGYEANGFAGHIYVTDATDNGTSYGIYGSYVTGPWLFEAAYAKADDDSLTAPGVDAYGIGAKYELGGGAQLAGGIGAIDSDTVADLGVTFSF</sequence>
<dbReference type="SUPFAM" id="SSF56935">
    <property type="entry name" value="Porins"/>
    <property type="match status" value="1"/>
</dbReference>